<evidence type="ECO:0000256" key="7">
    <source>
        <dbReference type="SAM" id="Coils"/>
    </source>
</evidence>
<dbReference type="InterPro" id="IPR048625">
    <property type="entry name" value="Sec10_N"/>
</dbReference>
<feature type="domain" description="Exocyst complex component Sec10-like alpha-helical bundle" evidence="8">
    <location>
        <begin position="157"/>
        <end position="703"/>
    </location>
</feature>
<dbReference type="KEGG" id="bbel:109469331"/>
<proteinExistence type="inferred from homology"/>
<keyword evidence="10" id="KW-1185">Reference proteome</keyword>
<sequence length="729" mass="83620">MATPDLFEEPFDPEDYVERLAWRQHGGGSKGGAENFDPQVLLNVFTHTIEELKVLNEKTQRRVEKLEQLSQKEEKEHKARVAELQKLNQMALNQFQELDERINHIATKVVHLGDQLEGVNIPRARAVEAEKLMKYFSEFLSGDIKSDVFTDPFRLQEAADIIQKLHLIAQELPPDKFDAAKERIAAKYLEIESNLVEQFKTAHQAGQKEEMKEVAAVLLNFKGYSHCIDAFIYQSQKHAMWHSDVFRGITRLCEEVNQLILEVFSQPENVMMKFVLNIYEGKLQDHIKESLDKHRSDTEKYLKTLFQLFQQTSQLSADLSKYKLGSDANFLNKLTKHIFGKYLESYIGVETTFLKTRMDIILNRYYNSINHQKRHIPSGGIHDLQARIRNKTNLNIGPAIETYGGETFLSQEVAINLLQESKEALKRCELLSSSKDLPASAVRIFDILFEKLCMEHIDYAVDIGLQAISIPEPKTEPEIYFFDVVGQGNAIFHLLEKQFSDALVPLIISTPRYQEAVTRKREIMELIDSKLDGGLDRTITAMVGWIKHILTTEQKKTDFRPEDDSALMELYTPACHKVTNFIRKEIIKMRDSLDGKNLDATLTEFGVRFHRLVYEHLQQFTYNPRGGMLAICDVNEYRKCVKEELKVPLVDSLFETLHALCNLLVVVPDNLKQVCTGEQLASLDRSVVMSFVQLRADHKTGRLGKLFADFAQKTRERAGTGPSEHVALQ</sequence>
<dbReference type="RefSeq" id="XP_019623394.1">
    <property type="nucleotide sequence ID" value="XM_019767835.1"/>
</dbReference>
<keyword evidence="5 7" id="KW-0175">Coiled coil</keyword>
<dbReference type="GO" id="GO:0006893">
    <property type="term" value="P:Golgi to plasma membrane transport"/>
    <property type="evidence" value="ECO:0007669"/>
    <property type="project" value="TreeGrafter"/>
</dbReference>
<dbReference type="InterPro" id="IPR048627">
    <property type="entry name" value="Sec10_HB"/>
</dbReference>
<dbReference type="Proteomes" id="UP000515135">
    <property type="component" value="Unplaced"/>
</dbReference>
<feature type="coiled-coil region" evidence="7">
    <location>
        <begin position="49"/>
        <end position="101"/>
    </location>
</feature>
<dbReference type="GeneID" id="109469331"/>
<evidence type="ECO:0000259" key="9">
    <source>
        <dbReference type="Pfam" id="PF20667"/>
    </source>
</evidence>
<name>A0A6P4YNZ2_BRABE</name>
<accession>A0A6P4YNZ2</accession>
<gene>
    <name evidence="11" type="primary">LOC109469331</name>
</gene>
<organism evidence="10 11">
    <name type="scientific">Branchiostoma belcheri</name>
    <name type="common">Amphioxus</name>
    <dbReference type="NCBI Taxonomy" id="7741"/>
    <lineage>
        <taxon>Eukaryota</taxon>
        <taxon>Metazoa</taxon>
        <taxon>Chordata</taxon>
        <taxon>Cephalochordata</taxon>
        <taxon>Leptocardii</taxon>
        <taxon>Amphioxiformes</taxon>
        <taxon>Branchiostomatidae</taxon>
        <taxon>Branchiostoma</taxon>
    </lineage>
</organism>
<feature type="domain" description="Exocyst complex component Sec10 N-terminal" evidence="9">
    <location>
        <begin position="39"/>
        <end position="145"/>
    </location>
</feature>
<evidence type="ECO:0000256" key="5">
    <source>
        <dbReference type="ARBA" id="ARBA00023054"/>
    </source>
</evidence>
<evidence type="ECO:0000256" key="6">
    <source>
        <dbReference type="ARBA" id="ARBA00031471"/>
    </source>
</evidence>
<dbReference type="InterPro" id="IPR009976">
    <property type="entry name" value="Sec10-like"/>
</dbReference>
<dbReference type="GO" id="GO:0006887">
    <property type="term" value="P:exocytosis"/>
    <property type="evidence" value="ECO:0007669"/>
    <property type="project" value="UniProtKB-KW"/>
</dbReference>
<evidence type="ECO:0000313" key="11">
    <source>
        <dbReference type="RefSeq" id="XP_019623394.1"/>
    </source>
</evidence>
<dbReference type="Pfam" id="PF07393">
    <property type="entry name" value="Sec10_HB"/>
    <property type="match status" value="1"/>
</dbReference>
<dbReference type="GO" id="GO:0000145">
    <property type="term" value="C:exocyst"/>
    <property type="evidence" value="ECO:0007669"/>
    <property type="project" value="TreeGrafter"/>
</dbReference>
<dbReference type="PANTHER" id="PTHR12100">
    <property type="entry name" value="SEC10"/>
    <property type="match status" value="1"/>
</dbReference>
<protein>
    <recommendedName>
        <fullName evidence="2">Exocyst complex component 5</fullName>
    </recommendedName>
    <alternativeName>
        <fullName evidence="6">Exocyst complex component Sec10</fullName>
    </alternativeName>
</protein>
<comment type="similarity">
    <text evidence="1">Belongs to the SEC10 family.</text>
</comment>
<dbReference type="Pfam" id="PF20667">
    <property type="entry name" value="Sec10_N"/>
    <property type="match status" value="1"/>
</dbReference>
<evidence type="ECO:0000256" key="1">
    <source>
        <dbReference type="ARBA" id="ARBA00006572"/>
    </source>
</evidence>
<dbReference type="PANTHER" id="PTHR12100:SF0">
    <property type="entry name" value="EXOCYST COMPLEX COMPONENT 5"/>
    <property type="match status" value="1"/>
</dbReference>
<keyword evidence="4" id="KW-0268">Exocytosis</keyword>
<dbReference type="AlphaFoldDB" id="A0A6P4YNZ2"/>
<evidence type="ECO:0000256" key="3">
    <source>
        <dbReference type="ARBA" id="ARBA00022448"/>
    </source>
</evidence>
<keyword evidence="3" id="KW-0813">Transport</keyword>
<dbReference type="OrthoDB" id="125856at2759"/>
<evidence type="ECO:0000313" key="10">
    <source>
        <dbReference type="Proteomes" id="UP000515135"/>
    </source>
</evidence>
<evidence type="ECO:0000256" key="2">
    <source>
        <dbReference type="ARBA" id="ARBA00017524"/>
    </source>
</evidence>
<evidence type="ECO:0000256" key="4">
    <source>
        <dbReference type="ARBA" id="ARBA00022483"/>
    </source>
</evidence>
<evidence type="ECO:0000259" key="8">
    <source>
        <dbReference type="Pfam" id="PF07393"/>
    </source>
</evidence>
<reference evidence="11" key="1">
    <citation type="submission" date="2025-08" db="UniProtKB">
        <authorList>
            <consortium name="RefSeq"/>
        </authorList>
    </citation>
    <scope>IDENTIFICATION</scope>
    <source>
        <tissue evidence="11">Gonad</tissue>
    </source>
</reference>